<evidence type="ECO:0000313" key="2">
    <source>
        <dbReference type="Proteomes" id="UP000029227"/>
    </source>
</evidence>
<name>A0A090QS55_9GAMM</name>
<comment type="caution">
    <text evidence="1">The sequence shown here is derived from an EMBL/GenBank/DDBJ whole genome shotgun (WGS) entry which is preliminary data.</text>
</comment>
<gene>
    <name evidence="1" type="ORF">JCM19237_1341</name>
</gene>
<dbReference type="Proteomes" id="UP000029227">
    <property type="component" value="Unassembled WGS sequence"/>
</dbReference>
<dbReference type="STRING" id="754436.JCM19237_1341"/>
<sequence>MLAIMHRAVGFDADRDAGLSTSIETLTAMPSTFRLDSTEVLDLSEAYIRYLLANSTGNWWKKSRLKRRLRARLRQ</sequence>
<protein>
    <submittedName>
        <fullName evidence="1">Uncharacterized protein</fullName>
    </submittedName>
</protein>
<accession>A0A090QS55</accession>
<reference evidence="1 2" key="1">
    <citation type="journal article" date="2014" name="Genome Announc.">
        <title>Draft Genome Sequences of Two Vibrionaceae Species, Vibrio ponticus C121 and Photobacterium aphoticum C119, Isolated as Coral Reef Microbiota.</title>
        <authorList>
            <person name="Al-saari N."/>
            <person name="Meirelles P.M."/>
            <person name="Mino S."/>
            <person name="Suda W."/>
            <person name="Oshima K."/>
            <person name="Hattori M."/>
            <person name="Ohkuma M."/>
            <person name="Thompson F.L."/>
            <person name="Gomez-Gil B."/>
            <person name="Sawabe T."/>
            <person name="Sawabe T."/>
        </authorList>
    </citation>
    <scope>NUCLEOTIDE SEQUENCE [LARGE SCALE GENOMIC DNA]</scope>
    <source>
        <strain evidence="1 2">JCM 19237</strain>
    </source>
</reference>
<proteinExistence type="predicted"/>
<organism evidence="1 2">
    <name type="scientific">Photobacterium aphoticum</name>
    <dbReference type="NCBI Taxonomy" id="754436"/>
    <lineage>
        <taxon>Bacteria</taxon>
        <taxon>Pseudomonadati</taxon>
        <taxon>Pseudomonadota</taxon>
        <taxon>Gammaproteobacteria</taxon>
        <taxon>Vibrionales</taxon>
        <taxon>Vibrionaceae</taxon>
        <taxon>Photobacterium</taxon>
    </lineage>
</organism>
<dbReference type="AlphaFoldDB" id="A0A090QS55"/>
<evidence type="ECO:0000313" key="1">
    <source>
        <dbReference type="EMBL" id="GAL04669.1"/>
    </source>
</evidence>
<dbReference type="EMBL" id="BBMN01000004">
    <property type="protein sequence ID" value="GAL04669.1"/>
    <property type="molecule type" value="Genomic_DNA"/>
</dbReference>